<dbReference type="PANTHER" id="PTHR32502">
    <property type="entry name" value="N-ACETYLGALACTOSAMINE PERMEASE II COMPONENT-RELATED"/>
    <property type="match status" value="1"/>
</dbReference>
<dbReference type="InterPro" id="IPR012062">
    <property type="entry name" value="GatZ/KbaZ-like"/>
</dbReference>
<dbReference type="Pfam" id="PF08013">
    <property type="entry name" value="GatZ_KbaZ-like"/>
    <property type="match status" value="1"/>
</dbReference>
<sequence length="443" mass="47684">MSVLNSSAAAVSALRAVLQANKAGAQRGIYSVCSAQPLVLKAALRRARTDKSLLLVEATANQVNQYGGYTGMQPADFIRYVSELAEAEGVSAQQLIFGGDHLGPVVWCKQSSAAAMAQAEQLIAAYVQAGFCKIHLDTSMRCADDPAQLSDELIAARAARLCQVAEQHCAPGQQLCYVIGTEVPAPGGVTELEHDLALTPVAAVEQTLLSHRQAFLAAGLADDVWQKVLALVVQPGVEFDNSKLQLFNADAAAALSGYIAQQPQLVFEAHSTDYQLPEGYTGLVSGHFAILKVGPQLTFALREALLALAHIESLLLPAAECSGLAAQCTALMQQQPGYWQSFYTDSTEQGWQLLYSFSDRIRYYWPQTALQQAVSRLLSNLNRPLPLPLLSQYLPLQYQAVLRGKLDNNGEALLLDKIDQVLAHYANACGMTKTQGADADVSH</sequence>
<keyword evidence="3" id="KW-1185">Reference proteome</keyword>
<name>A0ABU8CA61_9GAMM</name>
<dbReference type="InterPro" id="IPR050303">
    <property type="entry name" value="GatZ_KbaZ_carbometab"/>
</dbReference>
<organism evidence="2 3">
    <name type="scientific">Rheinheimera muenzenbergensis</name>
    <dbReference type="NCBI Taxonomy" id="1193628"/>
    <lineage>
        <taxon>Bacteria</taxon>
        <taxon>Pseudomonadati</taxon>
        <taxon>Pseudomonadota</taxon>
        <taxon>Gammaproteobacteria</taxon>
        <taxon>Chromatiales</taxon>
        <taxon>Chromatiaceae</taxon>
        <taxon>Rheinheimera</taxon>
    </lineage>
</organism>
<dbReference type="EMBL" id="JALAAR010000016">
    <property type="protein sequence ID" value="MEH8018879.1"/>
    <property type="molecule type" value="Genomic_DNA"/>
</dbReference>
<dbReference type="PANTHER" id="PTHR32502:SF2">
    <property type="entry name" value="D-TAGATOSE-1,6-BISPHOSPHATE ALDOLASE SUBUNIT KBAZ"/>
    <property type="match status" value="1"/>
</dbReference>
<reference evidence="2 3" key="1">
    <citation type="journal article" date="2023" name="Ecotoxicol. Environ. Saf.">
        <title>Mercury remediation potential of mercury-resistant strain Rheinheimera metallidurans sp. nov. isolated from a municipal waste dumping site.</title>
        <authorList>
            <person name="Yadav V."/>
            <person name="Manjhi A."/>
            <person name="Vadakedath N."/>
        </authorList>
    </citation>
    <scope>NUCLEOTIDE SEQUENCE [LARGE SCALE GENOMIC DNA]</scope>
    <source>
        <strain evidence="2 3">E-49</strain>
    </source>
</reference>
<evidence type="ECO:0000256" key="1">
    <source>
        <dbReference type="ARBA" id="ARBA00005191"/>
    </source>
</evidence>
<comment type="pathway">
    <text evidence="1">Carbohydrate metabolism; D-tagatose 6-phosphate degradation; D-glyceraldehyde 3-phosphate and glycerone phosphate from D-tagatose 6-phosphate: step 2/2.</text>
</comment>
<evidence type="ECO:0000313" key="2">
    <source>
        <dbReference type="EMBL" id="MEH8018879.1"/>
    </source>
</evidence>
<accession>A0ABU8CA61</accession>
<dbReference type="Gene3D" id="3.20.20.70">
    <property type="entry name" value="Aldolase class I"/>
    <property type="match status" value="1"/>
</dbReference>
<dbReference type="InterPro" id="IPR013785">
    <property type="entry name" value="Aldolase_TIM"/>
</dbReference>
<evidence type="ECO:0000313" key="3">
    <source>
        <dbReference type="Proteomes" id="UP001375382"/>
    </source>
</evidence>
<dbReference type="SUPFAM" id="SSF51569">
    <property type="entry name" value="Aldolase"/>
    <property type="match status" value="1"/>
</dbReference>
<dbReference type="PIRSF" id="PIRSF009264">
    <property type="entry name" value="TagBP_ald_AgaZ"/>
    <property type="match status" value="1"/>
</dbReference>
<dbReference type="RefSeq" id="WP_335737274.1">
    <property type="nucleotide sequence ID" value="NZ_JALAAR010000016.1"/>
</dbReference>
<gene>
    <name evidence="2" type="ORF">MN202_16670</name>
</gene>
<dbReference type="Proteomes" id="UP001375382">
    <property type="component" value="Unassembled WGS sequence"/>
</dbReference>
<protein>
    <submittedName>
        <fullName evidence="2">Class II D-tagatose-bisphosphate aldolase, non-catalytic subunit</fullName>
    </submittedName>
</protein>
<proteinExistence type="predicted"/>
<comment type="caution">
    <text evidence="2">The sequence shown here is derived from an EMBL/GenBank/DDBJ whole genome shotgun (WGS) entry which is preliminary data.</text>
</comment>
<dbReference type="Gene3D" id="1.10.400.20">
    <property type="entry name" value="putative tagatose 6-phosphate kinase domain like"/>
    <property type="match status" value="1"/>
</dbReference>